<reference evidence="2" key="1">
    <citation type="submission" date="2018-06" db="EMBL/GenBank/DDBJ databases">
        <authorList>
            <person name="Zhirakovskaya E."/>
        </authorList>
    </citation>
    <scope>NUCLEOTIDE SEQUENCE</scope>
</reference>
<accession>A0A3B0SW14</accession>
<evidence type="ECO:0000259" key="1">
    <source>
        <dbReference type="PROSITE" id="PS51819"/>
    </source>
</evidence>
<sequence length="141" mass="15867">MTANLRPFHLAIPVDNLERAEAFYRNIIGCGTGRRSNRWIDFNFFGHQLVVHLAPEECGRARTNEVDGKQVPARHFGVVLERGDWQSLADRLRAAQVDFIIEPGIRFAGEAGEQGTFFLADPSGNALEFKYFEDLGQLFAV</sequence>
<dbReference type="PANTHER" id="PTHR39434">
    <property type="match status" value="1"/>
</dbReference>
<evidence type="ECO:0000313" key="2">
    <source>
        <dbReference type="EMBL" id="VAW04569.1"/>
    </source>
</evidence>
<dbReference type="InterPro" id="IPR037523">
    <property type="entry name" value="VOC_core"/>
</dbReference>
<name>A0A3B0SW14_9ZZZZ</name>
<gene>
    <name evidence="2" type="ORF">MNBD_ALPHA05-535</name>
</gene>
<dbReference type="EMBL" id="UOEH01000440">
    <property type="protein sequence ID" value="VAW04569.1"/>
    <property type="molecule type" value="Genomic_DNA"/>
</dbReference>
<keyword evidence="2" id="KW-0560">Oxidoreductase</keyword>
<dbReference type="Gene3D" id="3.10.180.10">
    <property type="entry name" value="2,3-Dihydroxybiphenyl 1,2-Dioxygenase, domain 1"/>
    <property type="match status" value="1"/>
</dbReference>
<dbReference type="InterPro" id="IPR004360">
    <property type="entry name" value="Glyas_Fos-R_dOase_dom"/>
</dbReference>
<dbReference type="GO" id="GO:0051213">
    <property type="term" value="F:dioxygenase activity"/>
    <property type="evidence" value="ECO:0007669"/>
    <property type="project" value="UniProtKB-KW"/>
</dbReference>
<dbReference type="AlphaFoldDB" id="A0A3B0SW14"/>
<dbReference type="InterPro" id="IPR029068">
    <property type="entry name" value="Glyas_Bleomycin-R_OHBP_Dase"/>
</dbReference>
<dbReference type="PROSITE" id="PS51819">
    <property type="entry name" value="VOC"/>
    <property type="match status" value="1"/>
</dbReference>
<proteinExistence type="predicted"/>
<organism evidence="2">
    <name type="scientific">hydrothermal vent metagenome</name>
    <dbReference type="NCBI Taxonomy" id="652676"/>
    <lineage>
        <taxon>unclassified sequences</taxon>
        <taxon>metagenomes</taxon>
        <taxon>ecological metagenomes</taxon>
    </lineage>
</organism>
<dbReference type="SUPFAM" id="SSF54593">
    <property type="entry name" value="Glyoxalase/Bleomycin resistance protein/Dihydroxybiphenyl dioxygenase"/>
    <property type="match status" value="1"/>
</dbReference>
<dbReference type="CDD" id="cd08357">
    <property type="entry name" value="VOC_like"/>
    <property type="match status" value="1"/>
</dbReference>
<dbReference type="Pfam" id="PF00903">
    <property type="entry name" value="Glyoxalase"/>
    <property type="match status" value="1"/>
</dbReference>
<protein>
    <submittedName>
        <fullName evidence="2">Glyoxalase/bleomycin resistance protein/dioxygenase</fullName>
    </submittedName>
</protein>
<keyword evidence="2" id="KW-0223">Dioxygenase</keyword>
<dbReference type="PANTHER" id="PTHR39434:SF1">
    <property type="entry name" value="VOC DOMAIN-CONTAINING PROTEIN"/>
    <property type="match status" value="1"/>
</dbReference>
<feature type="domain" description="VOC" evidence="1">
    <location>
        <begin position="6"/>
        <end position="132"/>
    </location>
</feature>